<organism evidence="2">
    <name type="scientific">Zea mays</name>
    <name type="common">Maize</name>
    <dbReference type="NCBI Taxonomy" id="4577"/>
    <lineage>
        <taxon>Eukaryota</taxon>
        <taxon>Viridiplantae</taxon>
        <taxon>Streptophyta</taxon>
        <taxon>Embryophyta</taxon>
        <taxon>Tracheophyta</taxon>
        <taxon>Spermatophyta</taxon>
        <taxon>Magnoliopsida</taxon>
        <taxon>Liliopsida</taxon>
        <taxon>Poales</taxon>
        <taxon>Poaceae</taxon>
        <taxon>PACMAD clade</taxon>
        <taxon>Panicoideae</taxon>
        <taxon>Andropogonodae</taxon>
        <taxon>Andropogoneae</taxon>
        <taxon>Tripsacinae</taxon>
        <taxon>Zea</taxon>
    </lineage>
</organism>
<dbReference type="AlphaFoldDB" id="C4J2A5"/>
<proteinExistence type="evidence at transcript level"/>
<evidence type="ECO:0000256" key="1">
    <source>
        <dbReference type="SAM" id="MobiDB-lite"/>
    </source>
</evidence>
<feature type="region of interest" description="Disordered" evidence="1">
    <location>
        <begin position="399"/>
        <end position="421"/>
    </location>
</feature>
<feature type="compositionally biased region" description="Gly residues" evidence="1">
    <location>
        <begin position="590"/>
        <end position="600"/>
    </location>
</feature>
<dbReference type="EMBL" id="BT084952">
    <property type="protein sequence ID" value="ACR35305.1"/>
    <property type="molecule type" value="mRNA"/>
</dbReference>
<feature type="compositionally biased region" description="Basic and acidic residues" evidence="1">
    <location>
        <begin position="267"/>
        <end position="282"/>
    </location>
</feature>
<feature type="compositionally biased region" description="Basic and acidic residues" evidence="1">
    <location>
        <begin position="402"/>
        <end position="418"/>
    </location>
</feature>
<accession>C4J2A5</accession>
<protein>
    <submittedName>
        <fullName evidence="2">Uncharacterized protein</fullName>
    </submittedName>
</protein>
<reference evidence="2" key="1">
    <citation type="journal article" date="2009" name="PLoS Genet.">
        <title>Sequencing, mapping, and analysis of 27,455 maize full-length cDNAs.</title>
        <authorList>
            <person name="Soderlund C."/>
            <person name="Descour A."/>
            <person name="Kudrna D."/>
            <person name="Bomhoff M."/>
            <person name="Boyd L."/>
            <person name="Currie J."/>
            <person name="Angelova A."/>
            <person name="Collura K."/>
            <person name="Wissotski M."/>
            <person name="Ashley E."/>
            <person name="Morrow D."/>
            <person name="Fernandes J."/>
            <person name="Walbot V."/>
            <person name="Yu Y."/>
        </authorList>
    </citation>
    <scope>NUCLEOTIDE SEQUENCE</scope>
    <source>
        <strain evidence="2">B73</strain>
    </source>
</reference>
<feature type="region of interest" description="Disordered" evidence="1">
    <location>
        <begin position="1"/>
        <end position="32"/>
    </location>
</feature>
<feature type="compositionally biased region" description="Basic and acidic residues" evidence="1">
    <location>
        <begin position="533"/>
        <end position="548"/>
    </location>
</feature>
<sequence>MTKAVNDPAAVSLSQRPGPASGRPAAQERVLGDGVLVAQRRGRRPDAEVELLPQVLPGPVLRPDVPHAHVVQGHVNRRPRSGVHLNSVPRNAVPQVVALPACRRPFPSIHPDDPEGVSVDVPRLHLVLAVLEHDLDVVPVAGAHDRRPQVGGAAVGGGAVGDGAHGEDAADLVVVCDLERGVGAHVRRAVHRVAPLPADGRRRVGQADGPGHRHQAVVVRPLRVGPRPAGRQVPPDRAGLVERPVDLDGGATGEGTRRPAGGVGVAQDRRGGDDPAREARGDDDGVVVARLVGGEQHGVGLAQVHVQGRVGGLHGVRALHLHQLHGVPLEPDVEGRGQPHVGDPEPVRPAGLNVEGVAIQAPAVDEQPVREPERHAAVEHVPQVGVVGLVPVADEDGVVGGRRRERDGDLRAAEHADAAEPAGGLVEGQRWEVVVGADLVLGLHDVGEVGARRDRARRPGHAVLERVPPLLEPAPGEEERLVELVEDVDDEVVVGDGLDLRPRELVVDQDPLLLDAQRVDVAVGHRPREEPVRVVAGHEQRQRQRQAEDGEQDSSGATGIAACHCFSSEGELLQFARPGVVSGGSSRSEVGGGWAAGWEGGQLDRGQLRGRSVSSA</sequence>
<feature type="region of interest" description="Disordered" evidence="1">
    <location>
        <begin position="583"/>
        <end position="616"/>
    </location>
</feature>
<feature type="region of interest" description="Disordered" evidence="1">
    <location>
        <begin position="225"/>
        <end position="282"/>
    </location>
</feature>
<reference evidence="2" key="2">
    <citation type="submission" date="2012-06" db="EMBL/GenBank/DDBJ databases">
        <authorList>
            <person name="Yu Y."/>
            <person name="Currie J."/>
            <person name="Lomeli R."/>
            <person name="Angelova A."/>
            <person name="Collura K."/>
            <person name="Wissotski M."/>
            <person name="Campos D."/>
            <person name="Kudrna D."/>
            <person name="Golser W."/>
            <person name="Ashely E."/>
            <person name="Descour A."/>
            <person name="Fernandes J."/>
            <person name="Soderlund C."/>
            <person name="Walbot V."/>
        </authorList>
    </citation>
    <scope>NUCLEOTIDE SEQUENCE</scope>
    <source>
        <strain evidence="2">B73</strain>
    </source>
</reference>
<evidence type="ECO:0000313" key="2">
    <source>
        <dbReference type="EMBL" id="ACR35305.1"/>
    </source>
</evidence>
<name>C4J2A5_MAIZE</name>
<feature type="region of interest" description="Disordered" evidence="1">
    <location>
        <begin position="533"/>
        <end position="556"/>
    </location>
</feature>